<dbReference type="RefSeq" id="WP_168106505.1">
    <property type="nucleotide sequence ID" value="NZ_VTOX01000002.1"/>
</dbReference>
<feature type="domain" description="SbsA Ig-like" evidence="3">
    <location>
        <begin position="401"/>
        <end position="509"/>
    </location>
</feature>
<dbReference type="Pfam" id="PF13205">
    <property type="entry name" value="Big_5"/>
    <property type="match status" value="1"/>
</dbReference>
<dbReference type="InterPro" id="IPR018511">
    <property type="entry name" value="Hemolysin-typ_Ca-bd_CS"/>
</dbReference>
<gene>
    <name evidence="4" type="ORF">RAMLITH_06070</name>
</gene>
<evidence type="ECO:0000259" key="3">
    <source>
        <dbReference type="Pfam" id="PF13205"/>
    </source>
</evidence>
<evidence type="ECO:0000313" key="5">
    <source>
        <dbReference type="Proteomes" id="UP000521868"/>
    </source>
</evidence>
<accession>A0A7X6I5I2</accession>
<evidence type="ECO:0000256" key="2">
    <source>
        <dbReference type="SAM" id="MobiDB-lite"/>
    </source>
</evidence>
<keyword evidence="5" id="KW-1185">Reference proteome</keyword>
<dbReference type="Gene3D" id="2.60.40.1220">
    <property type="match status" value="1"/>
</dbReference>
<dbReference type="EMBL" id="VTOX01000002">
    <property type="protein sequence ID" value="NKE65381.1"/>
    <property type="molecule type" value="Genomic_DNA"/>
</dbReference>
<reference evidence="4 5" key="1">
    <citation type="journal article" date="2020" name="Nature">
        <title>Bacterial chemolithoautotrophy via manganese oxidation.</title>
        <authorList>
            <person name="Yu H."/>
            <person name="Leadbetter J.R."/>
        </authorList>
    </citation>
    <scope>NUCLEOTIDE SEQUENCE [LARGE SCALE GENOMIC DNA]</scope>
    <source>
        <strain evidence="4 5">RBP-1</strain>
    </source>
</reference>
<comment type="caution">
    <text evidence="4">The sequence shown here is derived from an EMBL/GenBank/DDBJ whole genome shotgun (WGS) entry which is preliminary data.</text>
</comment>
<dbReference type="GO" id="GO:0005509">
    <property type="term" value="F:calcium ion binding"/>
    <property type="evidence" value="ECO:0007669"/>
    <property type="project" value="InterPro"/>
</dbReference>
<evidence type="ECO:0000256" key="1">
    <source>
        <dbReference type="ARBA" id="ARBA00022729"/>
    </source>
</evidence>
<dbReference type="InterPro" id="IPR011049">
    <property type="entry name" value="Serralysin-like_metalloprot_C"/>
</dbReference>
<proteinExistence type="predicted"/>
<dbReference type="AlphaFoldDB" id="A0A7X6I5I2"/>
<evidence type="ECO:0000313" key="4">
    <source>
        <dbReference type="EMBL" id="NKE65381.1"/>
    </source>
</evidence>
<protein>
    <recommendedName>
        <fullName evidence="3">SbsA Ig-like domain-containing protein</fullName>
    </recommendedName>
</protein>
<dbReference type="Proteomes" id="UP000521868">
    <property type="component" value="Unassembled WGS sequence"/>
</dbReference>
<dbReference type="SUPFAM" id="SSF51120">
    <property type="entry name" value="beta-Roll"/>
    <property type="match status" value="1"/>
</dbReference>
<dbReference type="PRINTS" id="PR00313">
    <property type="entry name" value="CABNDNGRPT"/>
</dbReference>
<dbReference type="InterPro" id="IPR014755">
    <property type="entry name" value="Cu-Rt/internalin_Ig-like"/>
</dbReference>
<dbReference type="Pfam" id="PF00353">
    <property type="entry name" value="HemolysinCabind"/>
    <property type="match status" value="1"/>
</dbReference>
<sequence length="740" mass="73882">MATIDNSPWVGSGDSRVTGEGQQTAPAVAALAGGGYVIAWLVEGSVNGIDFSGVRAQRFDAGGAKVGGELVLSSGPAAGVPDLAALADGGFVATWDARPDPAGPTSYVARRFDGAGNAVGGEFQPNAAANLHHAASAEATALAGGGYLVEWWADIGAGWGPAVQVYTAGGAPVGGNKALGYEAPGNPYGEGTHIHAGGTAAASDGGFVAVWSASTAYVPGSGSIAHVYAQRFDAAGSAVSGPVEVATSSSASFLVQGVEAAVLAGSGELVVSLRGMLPDGRTQLTAQRFDGAGHATGPVQTMVFADVVIDSKVTALGDGGFVVSWLHGATEQQTLFAQRFDAGGAKLGDAVLIGSGKALYAHYSVTATANGGAVFAWDDGRLDLGDVYAERFAPSASSGGDTAPPGVVGFAPADEAVSVPITTNIQLTFGETVQKGAGSILLKNSAGAVVEAYDVASSGNVTISGNILTIDPTEKLAYSTGYSVEIAAGAVRDLAGNAYAGTTTYNFTTGGPPDGPAPSPEVVGTGGPDNLVGSTGDDRVSGGGGNDTLNGRGGNDAIDGGDGTDTAIIETTMAGVQAYSFANGVITVTTALGTQTLVNVERVRLNDGLFAFDTQGPAGETWQAAAIFHAGFGHVPGAGELSRWTAAADAAPTMGALAQQMIDAYAPGVSSHTLVAHVYTQLVHQAPSGEVVQSYVDQIGPGRQFATQGDLLAYAASLSLNTDGMAGFVGSIQQLEPDWF</sequence>
<organism evidence="4 5">
    <name type="scientific">Ramlibacter lithotrophicus</name>
    <dbReference type="NCBI Taxonomy" id="2606681"/>
    <lineage>
        <taxon>Bacteria</taxon>
        <taxon>Pseudomonadati</taxon>
        <taxon>Pseudomonadota</taxon>
        <taxon>Betaproteobacteria</taxon>
        <taxon>Burkholderiales</taxon>
        <taxon>Comamonadaceae</taxon>
        <taxon>Ramlibacter</taxon>
    </lineage>
</organism>
<feature type="region of interest" description="Disordered" evidence="2">
    <location>
        <begin position="507"/>
        <end position="560"/>
    </location>
</feature>
<dbReference type="Gene3D" id="2.150.10.10">
    <property type="entry name" value="Serralysin-like metalloprotease, C-terminal"/>
    <property type="match status" value="1"/>
</dbReference>
<feature type="region of interest" description="Disordered" evidence="2">
    <location>
        <begin position="1"/>
        <end position="21"/>
    </location>
</feature>
<name>A0A7X6I5I2_9BURK</name>
<dbReference type="InterPro" id="IPR032812">
    <property type="entry name" value="SbsA_Ig"/>
</dbReference>
<dbReference type="PROSITE" id="PS00330">
    <property type="entry name" value="HEMOLYSIN_CALCIUM"/>
    <property type="match status" value="1"/>
</dbReference>
<dbReference type="InterPro" id="IPR001343">
    <property type="entry name" value="Hemolysn_Ca-bd"/>
</dbReference>
<keyword evidence="1" id="KW-0732">Signal</keyword>
<feature type="compositionally biased region" description="Gly residues" evidence="2">
    <location>
        <begin position="541"/>
        <end position="554"/>
    </location>
</feature>